<name>A0A836B2I2_CHLIN</name>
<dbReference type="Gene3D" id="2.70.98.30">
    <property type="entry name" value="Golgi alpha-mannosidase II, domain 4"/>
    <property type="match status" value="3"/>
</dbReference>
<evidence type="ECO:0000256" key="1">
    <source>
        <dbReference type="ARBA" id="ARBA00000382"/>
    </source>
</evidence>
<dbReference type="InterPro" id="IPR005200">
    <property type="entry name" value="Endo-beta-glucanase"/>
</dbReference>
<evidence type="ECO:0000256" key="7">
    <source>
        <dbReference type="ARBA" id="ARBA00023316"/>
    </source>
</evidence>
<dbReference type="PROSITE" id="PS52008">
    <property type="entry name" value="GH81"/>
    <property type="match status" value="3"/>
</dbReference>
<feature type="region of interest" description="Disordered" evidence="9">
    <location>
        <begin position="1506"/>
        <end position="1587"/>
    </location>
</feature>
<keyword evidence="8" id="KW-0624">Polysaccharide degradation</keyword>
<feature type="region of interest" description="Disordered" evidence="9">
    <location>
        <begin position="706"/>
        <end position="733"/>
    </location>
</feature>
<dbReference type="EMBL" id="JAEHOC010000001">
    <property type="protein sequence ID" value="KAG2445657.1"/>
    <property type="molecule type" value="Genomic_DNA"/>
</dbReference>
<evidence type="ECO:0000259" key="10">
    <source>
        <dbReference type="Pfam" id="PF03639"/>
    </source>
</evidence>
<dbReference type="PRINTS" id="PR01217">
    <property type="entry name" value="PRICHEXTENSN"/>
</dbReference>
<dbReference type="Proteomes" id="UP000650467">
    <property type="component" value="Unassembled WGS sequence"/>
</dbReference>
<feature type="domain" description="Glycosyl hydrolase family 81 N-terminal" evidence="10">
    <location>
        <begin position="25"/>
        <end position="328"/>
    </location>
</feature>
<evidence type="ECO:0000313" key="13">
    <source>
        <dbReference type="Proteomes" id="UP000650467"/>
    </source>
</evidence>
<dbReference type="EC" id="3.2.1.39" evidence="3"/>
<evidence type="ECO:0000256" key="4">
    <source>
        <dbReference type="ARBA" id="ARBA00022801"/>
    </source>
</evidence>
<evidence type="ECO:0000256" key="9">
    <source>
        <dbReference type="SAM" id="MobiDB-lite"/>
    </source>
</evidence>
<evidence type="ECO:0000313" key="12">
    <source>
        <dbReference type="EMBL" id="KAG2445657.1"/>
    </source>
</evidence>
<feature type="domain" description="Glycosyl hydrolase family 81 C-terminal" evidence="11">
    <location>
        <begin position="348"/>
        <end position="692"/>
    </location>
</feature>
<feature type="compositionally biased region" description="Pro residues" evidence="9">
    <location>
        <begin position="717"/>
        <end position="727"/>
    </location>
</feature>
<protein>
    <recommendedName>
        <fullName evidence="3">glucan endo-1,3-beta-D-glucosidase</fullName>
        <ecNumber evidence="3">3.2.1.39</ecNumber>
    </recommendedName>
</protein>
<reference evidence="12" key="1">
    <citation type="journal article" date="2020" name="bioRxiv">
        <title>Comparative genomics of Chlamydomonas.</title>
        <authorList>
            <person name="Craig R.J."/>
            <person name="Hasan A.R."/>
            <person name="Ness R.W."/>
            <person name="Keightley P.D."/>
        </authorList>
    </citation>
    <scope>NUCLEOTIDE SEQUENCE</scope>
    <source>
        <strain evidence="12">SAG 7.73</strain>
    </source>
</reference>
<accession>A0A836B2I2</accession>
<dbReference type="GO" id="GO:0042973">
    <property type="term" value="F:glucan endo-1,3-beta-D-glucosidase activity"/>
    <property type="evidence" value="ECO:0007669"/>
    <property type="project" value="UniProtKB-EC"/>
</dbReference>
<dbReference type="GO" id="GO:0052861">
    <property type="term" value="F:endo-1,3(4)-beta-glucanase activity"/>
    <property type="evidence" value="ECO:0007669"/>
    <property type="project" value="InterPro"/>
</dbReference>
<dbReference type="Pfam" id="PF03639">
    <property type="entry name" value="Glyco_hydro_81"/>
    <property type="match status" value="3"/>
</dbReference>
<dbReference type="Pfam" id="PF17652">
    <property type="entry name" value="Glyco_hydro81C"/>
    <property type="match status" value="3"/>
</dbReference>
<feature type="domain" description="Glycosyl hydrolase family 81 N-terminal" evidence="10">
    <location>
        <begin position="852"/>
        <end position="1102"/>
    </location>
</feature>
<dbReference type="InterPro" id="IPR040451">
    <property type="entry name" value="GH81_N"/>
</dbReference>
<keyword evidence="4" id="KW-0378">Hydrolase</keyword>
<feature type="compositionally biased region" description="Polar residues" evidence="9">
    <location>
        <begin position="706"/>
        <end position="716"/>
    </location>
</feature>
<organism evidence="12 13">
    <name type="scientific">Chlamydomonas incerta</name>
    <dbReference type="NCBI Taxonomy" id="51695"/>
    <lineage>
        <taxon>Eukaryota</taxon>
        <taxon>Viridiplantae</taxon>
        <taxon>Chlorophyta</taxon>
        <taxon>core chlorophytes</taxon>
        <taxon>Chlorophyceae</taxon>
        <taxon>CS clade</taxon>
        <taxon>Chlamydomonadales</taxon>
        <taxon>Chlamydomonadaceae</taxon>
        <taxon>Chlamydomonas</taxon>
    </lineage>
</organism>
<keyword evidence="6" id="KW-0326">Glycosidase</keyword>
<keyword evidence="5" id="KW-0119">Carbohydrate metabolism</keyword>
<dbReference type="GO" id="GO:0071555">
    <property type="term" value="P:cell wall organization"/>
    <property type="evidence" value="ECO:0007669"/>
    <property type="project" value="UniProtKB-KW"/>
</dbReference>
<keyword evidence="7" id="KW-0961">Cell wall biogenesis/degradation</keyword>
<keyword evidence="13" id="KW-1185">Reference proteome</keyword>
<evidence type="ECO:0000256" key="2">
    <source>
        <dbReference type="ARBA" id="ARBA00010730"/>
    </source>
</evidence>
<evidence type="ECO:0000256" key="6">
    <source>
        <dbReference type="ARBA" id="ARBA00023295"/>
    </source>
</evidence>
<proteinExistence type="inferred from homology"/>
<sequence>MVFANEDVEIPNASLLPTAALQSRPPTNAWWTSWVQYNGADTTPLNMNPYMVKVLPTGLWVASPRDFTQTDGSCLGGACIRTIYDFPLQITTTDGVSVVQVESYDDLSVTFVWRAVAGGSIVMRSTLMQGLPYVTVEYVAVQPRVSVTGAAINMANPTSWAAATKFKVPLNNGLTWLIYTSSSVAATSTASNFDATASFTGRWRLATRTHAMAQPYGWRKADLATNATDFEALLDANAVAVPTGARVTLGIQPAAQSPTGADRAIQQIDYTVVSLNGSASTNLLMFTMPHHREALISPSPSPDKYLIVKSPRGNLKTVVGSQWILAFELPAITWTAPGGAGSNSAYLQAIANQITATDVNAASSDVLYNAAPQLADIARLHQIATELSPTYTALSASAATLRSTLLVELNKWLTSTDLANVRAMSYDNKWGGVIAYWPAKESVGSGMNRDGWGKNNVYFNHLEDYGPLLYAAAVLAKANTTWGSAVTPSVMALVRDLANPRADLSDPYFPFARHMDWYEGHSWSTGLMSTASDGGIQNWGKFQERSGAAVAAYYSIGLFGAAIGNSDLQKWGLVLAGIEAAGARNYYQLRAAGTEAYPAGTHYACDSGGTESSYPGYPTNGKRVPGKIYQNYVWYWTEIASISQEPAVYTGLQLIPFLPGASELTQRKPWIQEAYDGIAGATIASNPAMPWIAFRALAGSATNATQQGASWTNVQTPAPPSPAPPSPAGSTSPVSWTALDLSIVPSTAPPAAFTRYTNTWYKGGYPAWGDWTNPSFENVTYVPQADLFATGASAFPYPTNTWWSSWSHNRTIGSTRGVGDEPVQMHPWRARVMASYLELVPPGVQWDVKPGYIVPAYDRNITISVLEGFVNRRIVDYSEMGVTFEWLTATGTSGGPGSMRVSMLQGTPFLTARFVGVTPAVAQHVASPLIDGTGNGKVGKSFKVTNNGGITYKYYFSQTVTVNITSAQVVLLAPFTGVMRIAIISSTNAPLGILSSVDTAVQEAAYDANVDIYPTSAAMTPGYQTAAQSGTGSERGIVRIKFTTASMSGTPVGQLMMMTMTHHRTHLLYPAVPGAGSSRVRMDDMRGELVSVLGDEWFLGYDLAAVSAVGWGARNTIVDTTRRQSIVSALLTDASSWAGLVARDDSYYGASDMAAIGRMAIIADEMAALEPASASSLAAAAASMRTKLKAALDARLNAAGTGNNASLVYDTTWGGLIVYKDARYSLEHNFGNRVYNDHHYHYGYYLMAAALLGKADPAWLTANLPALTTVIRDFANPSKTDPFFPMARMMDWWEGHSWAGGMQVFGDGKNQESTSESVNGYYAVALMGRALAAAGVAGAADLTRWGQLLMAVEVSGAQHYWQVTDAATAFPVVYPKPFRDSKVVGILWNSKVDYATWFGSVPIYIHAIQYIPFTPASEVLLRRDWMVESYPVASYNLTNLDVTACWRQFGDAALAMLNSTGTATAWSRTLNLPYTASDGTDNFFGAWASHPKSILLYWIASREGAPAPSPPPLPPAAPAPPSPPPVPPSPPVPSPPPPSPPPSPAPPSPAPAQPPSVPAPPSPSPSPPAPTPPPSPPSAPDWQNSPVPYTSLVISSVTTDAPPSDIMTVGNNTQYTQGGVVRDHRPTLAASFFPFPTNTWWSPLSHRNLDNVDFKTMLHPWQVKVQDSQLEMVAPGAYWSVQDVVIAPAYSREVGLGAVEALGRRSIVSGNEMGATVEWLTAAGVSGGDGSMRITLLQGCPFITARYVGLTPVVRHKGNEAPLIDGVGLGKVGTSFRVANNAGITYKYYFSQTVTVDINASTVVVTSPAPFTGVLRVAVLKSSLSDAIALQPLLNVDTATLAAVEQVYDANSDIYPVGAAVKYGYQTAAQSGTGSERGVLRIKFDTASMSGARTGQLMMLSMPHHRPRLLYPPAPTGQLVRMNDMRGELSHRLGDDWVLAYDLPPVSFTSANGVSNAARLNTIATVLVNDISGWSGMEPRNDGYLGTTDLAAIGRMLSIAEEIGAQLPSGTTKDALASQVVWARTRLAARLDARLTTSATTTSSFVYDSTWGGLMLLFDATSGLLTNYEHRTYNGHHYSGGYLLSAAAALARSNATWLAGRKANVMALLRDFANPNKADPYFPFARHMDWWEGHSWASGTQVFIDGKMQDSTSEAVNAYYAVAQLGVAAGDDGLRRWGQLLAAVEIAGAQQYFQSPSNGAPASPYTSPFKDNKVAGRLWNGLVHRGTMRWGDAPLTNQAVHYAPLTAVSPVLLRADWVGESYAVAAADTTTAAAASTAGWSFIANMARALSDPVGCHAWPKVWATKQEAELQELFMPSTPRRRALHQGTCHSYKRGYKLGAGACTEGVR</sequence>
<evidence type="ECO:0000256" key="8">
    <source>
        <dbReference type="ARBA" id="ARBA00023326"/>
    </source>
</evidence>
<feature type="domain" description="Glycosyl hydrolase family 81 N-terminal" evidence="10">
    <location>
        <begin position="1633"/>
        <end position="1947"/>
    </location>
</feature>
<dbReference type="OrthoDB" id="537425at2759"/>
<dbReference type="InterPro" id="IPR040720">
    <property type="entry name" value="GH81_C"/>
</dbReference>
<evidence type="ECO:0000259" key="11">
    <source>
        <dbReference type="Pfam" id="PF17652"/>
    </source>
</evidence>
<dbReference type="PANTHER" id="PTHR31983:SF0">
    <property type="entry name" value="GLUCAN ENDO-1,3-BETA-D-GLUCOSIDASE 2"/>
    <property type="match status" value="1"/>
</dbReference>
<feature type="compositionally biased region" description="Pro residues" evidence="9">
    <location>
        <begin position="1507"/>
        <end position="1579"/>
    </location>
</feature>
<feature type="domain" description="Glycosyl hydrolase family 81 C-terminal" evidence="11">
    <location>
        <begin position="1123"/>
        <end position="1462"/>
    </location>
</feature>
<dbReference type="PANTHER" id="PTHR31983">
    <property type="entry name" value="ENDO-1,3(4)-BETA-GLUCANASE 1"/>
    <property type="match status" value="1"/>
</dbReference>
<comment type="similarity">
    <text evidence="2">Belongs to the glycosyl hydrolase 81 family.</text>
</comment>
<evidence type="ECO:0000256" key="3">
    <source>
        <dbReference type="ARBA" id="ARBA00012780"/>
    </source>
</evidence>
<dbReference type="GO" id="GO:0000272">
    <property type="term" value="P:polysaccharide catabolic process"/>
    <property type="evidence" value="ECO:0007669"/>
    <property type="project" value="UniProtKB-KW"/>
</dbReference>
<comment type="caution">
    <text evidence="12">The sequence shown here is derived from an EMBL/GenBank/DDBJ whole genome shotgun (WGS) entry which is preliminary data.</text>
</comment>
<gene>
    <name evidence="12" type="ORF">HXX76_000266</name>
</gene>
<evidence type="ECO:0000256" key="5">
    <source>
        <dbReference type="ARBA" id="ARBA00023277"/>
    </source>
</evidence>
<feature type="domain" description="Glycosyl hydrolase family 81 C-terminal" evidence="11">
    <location>
        <begin position="2037"/>
        <end position="2296"/>
    </location>
</feature>
<comment type="catalytic activity">
    <reaction evidence="1">
        <text>Hydrolysis of (1-&gt;3)-beta-D-glucosidic linkages in (1-&gt;3)-beta-D-glucans.</text>
        <dbReference type="EC" id="3.2.1.39"/>
    </reaction>
</comment>